<feature type="signal peptide" evidence="1">
    <location>
        <begin position="1"/>
        <end position="23"/>
    </location>
</feature>
<organism evidence="2">
    <name type="scientific">Hadrurus spadix</name>
    <dbReference type="NCBI Taxonomy" id="141984"/>
    <lineage>
        <taxon>Eukaryota</taxon>
        <taxon>Metazoa</taxon>
        <taxon>Ecdysozoa</taxon>
        <taxon>Arthropoda</taxon>
        <taxon>Chelicerata</taxon>
        <taxon>Arachnida</taxon>
        <taxon>Scorpiones</taxon>
        <taxon>Iurida</taxon>
        <taxon>Iuroidea</taxon>
        <taxon>Hadrurus</taxon>
    </lineage>
</organism>
<evidence type="ECO:0000313" key="2">
    <source>
        <dbReference type="EMBL" id="JAV48340.1"/>
    </source>
</evidence>
<dbReference type="EMBL" id="GFAH01000049">
    <property type="protein sequence ID" value="JAV48340.1"/>
    <property type="molecule type" value="Transcribed_RNA"/>
</dbReference>
<name>A0A1W7RB18_9SCOR</name>
<keyword evidence="1" id="KW-0732">Signal</keyword>
<evidence type="ECO:0000256" key="1">
    <source>
        <dbReference type="SAM" id="SignalP"/>
    </source>
</evidence>
<accession>A0A1W7RB18</accession>
<dbReference type="AlphaFoldDB" id="A0A1W7RB18"/>
<protein>
    <submittedName>
        <fullName evidence="2">AKTx</fullName>
    </submittedName>
</protein>
<feature type="chain" id="PRO_5013048996" evidence="1">
    <location>
        <begin position="24"/>
        <end position="69"/>
    </location>
</feature>
<sequence length="69" mass="7645">MRFIIIATFIQFMLFLSQGSAEAQSEIGDGCSRTGICMKNCNDDIRQPKNDVYCNGGLVCCTLLKYNLA</sequence>
<proteinExistence type="predicted"/>
<reference evidence="2" key="1">
    <citation type="submission" date="2016-11" db="EMBL/GenBank/DDBJ databases">
        <title>Venom-gland transcriptomics and venom proteomics of the black-back scorpion (Hadrurus spadix) reveal detectability challenges and an unexplored realm of animal toxin diversity.</title>
        <authorList>
            <person name="Rokyta D.R."/>
            <person name="Ward M.J."/>
        </authorList>
    </citation>
    <scope>NUCLEOTIDE SEQUENCE</scope>
    <source>
        <tissue evidence="2">Venom gland</tissue>
    </source>
</reference>